<evidence type="ECO:0000256" key="1">
    <source>
        <dbReference type="SAM" id="MobiDB-lite"/>
    </source>
</evidence>
<evidence type="ECO:0000313" key="2">
    <source>
        <dbReference type="EMBL" id="GMR56635.1"/>
    </source>
</evidence>
<feature type="region of interest" description="Disordered" evidence="1">
    <location>
        <begin position="122"/>
        <end position="147"/>
    </location>
</feature>
<protein>
    <submittedName>
        <fullName evidence="2">Uncharacterized protein</fullName>
    </submittedName>
</protein>
<keyword evidence="3" id="KW-1185">Reference proteome</keyword>
<dbReference type="EMBL" id="BTRK01000006">
    <property type="protein sequence ID" value="GMR56635.1"/>
    <property type="molecule type" value="Genomic_DNA"/>
</dbReference>
<comment type="caution">
    <text evidence="2">The sequence shown here is derived from an EMBL/GenBank/DDBJ whole genome shotgun (WGS) entry which is preliminary data.</text>
</comment>
<reference evidence="3" key="1">
    <citation type="submission" date="2022-10" db="EMBL/GenBank/DDBJ databases">
        <title>Genome assembly of Pristionchus species.</title>
        <authorList>
            <person name="Yoshida K."/>
            <person name="Sommer R.J."/>
        </authorList>
    </citation>
    <scope>NUCLEOTIDE SEQUENCE [LARGE SCALE GENOMIC DNA]</scope>
    <source>
        <strain evidence="3">RS5460</strain>
    </source>
</reference>
<dbReference type="AlphaFoldDB" id="A0AAN5D6N9"/>
<gene>
    <name evidence="2" type="ORF">PMAYCL1PPCAC_26830</name>
</gene>
<accession>A0AAN5D6N9</accession>
<name>A0AAN5D6N9_9BILA</name>
<feature type="non-terminal residue" evidence="2">
    <location>
        <position position="1"/>
    </location>
</feature>
<proteinExistence type="predicted"/>
<dbReference type="Proteomes" id="UP001328107">
    <property type="component" value="Unassembled WGS sequence"/>
</dbReference>
<organism evidence="2 3">
    <name type="scientific">Pristionchus mayeri</name>
    <dbReference type="NCBI Taxonomy" id="1317129"/>
    <lineage>
        <taxon>Eukaryota</taxon>
        <taxon>Metazoa</taxon>
        <taxon>Ecdysozoa</taxon>
        <taxon>Nematoda</taxon>
        <taxon>Chromadorea</taxon>
        <taxon>Rhabditida</taxon>
        <taxon>Rhabditina</taxon>
        <taxon>Diplogasteromorpha</taxon>
        <taxon>Diplogasteroidea</taxon>
        <taxon>Neodiplogasteridae</taxon>
        <taxon>Pristionchus</taxon>
    </lineage>
</organism>
<evidence type="ECO:0000313" key="3">
    <source>
        <dbReference type="Proteomes" id="UP001328107"/>
    </source>
</evidence>
<sequence length="211" mass="24196">FPEAGRAPIRRLPRRVHRLRRSALSIESPLHPRAFSRALLHARCDQKEEADGRVDGDVHGDPGHLHQGRSHHHVPLRLRCILTPRGESEEEEGRHLTPPEEHLHHCRAHVRGARHHRCNLSQVASGRVQGGSRAGSSRKSEAKRKPRDEHYVVLMSATTRVPLSTLIFDLFLEYTIILYLPSCNSYRKRSPSKQNYIISQLFSLAYLEFKN</sequence>